<feature type="transmembrane region" description="Helical" evidence="7">
    <location>
        <begin position="292"/>
        <end position="317"/>
    </location>
</feature>
<sequence length="405" mass="42362">MSAGTTDVARPASTSTTWWRRPAMRVWVGVAVAAVVLFGLAPALLSDFRLNLLAKFLCLAMVAVGIGLAWGRGGMLVLGQGVFFGIGGYLMAMHMKLSDAGPGGVPDFLLLYGDGVVPGWWEPLRSPVVTILAILVLPAGIAALLGLAVFRRRVRGAYFAILSQALAAAFAILLVGQQKVTGGTNGLNGFRSFFGYDLADPVNKRMLYFIAAGVLIAMVVVVRLLMHSRYGELLVAVRDQENRVRFLGYDPANVKVVAYAIAACFAGIGGALFAPVVGIISPADVGVIPSIGFLVGVAIGGRATLLGPVLGAVAVSWAETGLSEQFPSFWTYFQGAMFILVVAFLPQGFASLGGLWRRRRRTPGDVPGDLGDPPAPTAAPVGSGTAPDDDAQHAADAARTAGRHT</sequence>
<keyword evidence="4 7" id="KW-1133">Transmembrane helix</keyword>
<feature type="transmembrane region" description="Helical" evidence="7">
    <location>
        <begin position="256"/>
        <end position="280"/>
    </location>
</feature>
<feature type="transmembrane region" description="Helical" evidence="7">
    <location>
        <begin position="76"/>
        <end position="92"/>
    </location>
</feature>
<keyword evidence="9" id="KW-1185">Reference proteome</keyword>
<dbReference type="RefSeq" id="WP_227578149.1">
    <property type="nucleotide sequence ID" value="NZ_CP101987.1"/>
</dbReference>
<keyword evidence="2" id="KW-1003">Cell membrane</keyword>
<feature type="region of interest" description="Disordered" evidence="6">
    <location>
        <begin position="363"/>
        <end position="405"/>
    </location>
</feature>
<dbReference type="Proteomes" id="UP001316384">
    <property type="component" value="Chromosome"/>
</dbReference>
<evidence type="ECO:0000313" key="9">
    <source>
        <dbReference type="Proteomes" id="UP001316384"/>
    </source>
</evidence>
<dbReference type="NCBIfam" id="TIGR03408">
    <property type="entry name" value="urea_trans_UrtC"/>
    <property type="match status" value="1"/>
</dbReference>
<dbReference type="InterPro" id="IPR001851">
    <property type="entry name" value="ABC_transp_permease"/>
</dbReference>
<name>A0ABY5KQ29_9CELL</name>
<feature type="transmembrane region" description="Helical" evidence="7">
    <location>
        <begin position="128"/>
        <end position="150"/>
    </location>
</feature>
<accession>A0ABY5KQ29</accession>
<dbReference type="PANTHER" id="PTHR30482:SF4">
    <property type="entry name" value="SLR1201 PROTEIN"/>
    <property type="match status" value="1"/>
</dbReference>
<keyword evidence="5 7" id="KW-0472">Membrane</keyword>
<dbReference type="InterPro" id="IPR017778">
    <property type="entry name" value="ABC_transptr_urea_perm_UrtC"/>
</dbReference>
<evidence type="ECO:0000256" key="6">
    <source>
        <dbReference type="SAM" id="MobiDB-lite"/>
    </source>
</evidence>
<evidence type="ECO:0000256" key="1">
    <source>
        <dbReference type="ARBA" id="ARBA00004651"/>
    </source>
</evidence>
<feature type="transmembrane region" description="Helical" evidence="7">
    <location>
        <begin position="329"/>
        <end position="352"/>
    </location>
</feature>
<feature type="transmembrane region" description="Helical" evidence="7">
    <location>
        <begin position="26"/>
        <end position="45"/>
    </location>
</feature>
<keyword evidence="3 7" id="KW-0812">Transmembrane</keyword>
<dbReference type="Pfam" id="PF02653">
    <property type="entry name" value="BPD_transp_2"/>
    <property type="match status" value="1"/>
</dbReference>
<organism evidence="8 9">
    <name type="scientific">Cellulomonas xiejunii</name>
    <dbReference type="NCBI Taxonomy" id="2968083"/>
    <lineage>
        <taxon>Bacteria</taxon>
        <taxon>Bacillati</taxon>
        <taxon>Actinomycetota</taxon>
        <taxon>Actinomycetes</taxon>
        <taxon>Micrococcales</taxon>
        <taxon>Cellulomonadaceae</taxon>
        <taxon>Cellulomonas</taxon>
    </lineage>
</organism>
<evidence type="ECO:0000256" key="7">
    <source>
        <dbReference type="SAM" id="Phobius"/>
    </source>
</evidence>
<evidence type="ECO:0000313" key="8">
    <source>
        <dbReference type="EMBL" id="UUI72589.1"/>
    </source>
</evidence>
<dbReference type="CDD" id="cd06581">
    <property type="entry name" value="TM_PBP1_LivM_like"/>
    <property type="match status" value="1"/>
</dbReference>
<evidence type="ECO:0000256" key="2">
    <source>
        <dbReference type="ARBA" id="ARBA00022475"/>
    </source>
</evidence>
<protein>
    <submittedName>
        <fullName evidence="8">Urea ABC transporter permease subunit UrtC</fullName>
    </submittedName>
</protein>
<feature type="transmembrane region" description="Helical" evidence="7">
    <location>
        <begin position="52"/>
        <end position="70"/>
    </location>
</feature>
<feature type="compositionally biased region" description="Low complexity" evidence="6">
    <location>
        <begin position="394"/>
        <end position="405"/>
    </location>
</feature>
<reference evidence="8 9" key="1">
    <citation type="submission" date="2022-07" db="EMBL/GenBank/DDBJ databases">
        <title>Novel species in genus cellulomonas.</title>
        <authorList>
            <person name="Ye L."/>
        </authorList>
    </citation>
    <scope>NUCLEOTIDE SEQUENCE [LARGE SCALE GENOMIC DNA]</scope>
    <source>
        <strain evidence="9">zg-B89</strain>
    </source>
</reference>
<evidence type="ECO:0000256" key="3">
    <source>
        <dbReference type="ARBA" id="ARBA00022692"/>
    </source>
</evidence>
<dbReference type="EMBL" id="CP101987">
    <property type="protein sequence ID" value="UUI72589.1"/>
    <property type="molecule type" value="Genomic_DNA"/>
</dbReference>
<dbReference type="PANTHER" id="PTHR30482">
    <property type="entry name" value="HIGH-AFFINITY BRANCHED-CHAIN AMINO ACID TRANSPORT SYSTEM PERMEASE"/>
    <property type="match status" value="1"/>
</dbReference>
<dbReference type="InterPro" id="IPR043428">
    <property type="entry name" value="LivM-like"/>
</dbReference>
<gene>
    <name evidence="8" type="primary">urtC</name>
    <name evidence="8" type="ORF">NP048_03760</name>
</gene>
<comment type="subcellular location">
    <subcellularLocation>
        <location evidence="1">Cell membrane</location>
        <topology evidence="1">Multi-pass membrane protein</topology>
    </subcellularLocation>
</comment>
<proteinExistence type="predicted"/>
<evidence type="ECO:0000256" key="4">
    <source>
        <dbReference type="ARBA" id="ARBA00022989"/>
    </source>
</evidence>
<evidence type="ECO:0000256" key="5">
    <source>
        <dbReference type="ARBA" id="ARBA00023136"/>
    </source>
</evidence>
<feature type="transmembrane region" description="Helical" evidence="7">
    <location>
        <begin position="206"/>
        <end position="226"/>
    </location>
</feature>